<gene>
    <name evidence="2" type="ORF">LMG27198_12410</name>
</gene>
<dbReference type="Pfam" id="PF07758">
    <property type="entry name" value="DUF1614"/>
    <property type="match status" value="1"/>
</dbReference>
<comment type="caution">
    <text evidence="2">The sequence shown here is derived from an EMBL/GenBank/DDBJ whole genome shotgun (WGS) entry which is preliminary data.</text>
</comment>
<sequence length="243" mass="25599">MNYGDAQYLPVAPPFFMFLAGLVAVLALLIQLRVLQYVYLQLGVSPGMALLLLIASLVGSYVNIPIATLWSEPVVEPGEVLFFGVPYMVPRLSEPEVILAVNMGGAVIPTALSIYLLSRNALWLRGLIATACVAVMCYASAQPVRGVGIALPIFVAPLAATLIALLISWRQAAPLAYAGGSLGVLLGADIMNFDKLRGLGTPVLSIGGAGTFDGIFLTGVLSVLLASLIGGLMQRYQQSPRLL</sequence>
<feature type="transmembrane region" description="Helical" evidence="1">
    <location>
        <begin position="122"/>
        <end position="141"/>
    </location>
</feature>
<evidence type="ECO:0000256" key="1">
    <source>
        <dbReference type="SAM" id="Phobius"/>
    </source>
</evidence>
<dbReference type="AlphaFoldDB" id="A0A9W6GSK0"/>
<keyword evidence="1" id="KW-1133">Transmembrane helix</keyword>
<evidence type="ECO:0000313" key="3">
    <source>
        <dbReference type="Proteomes" id="UP001144323"/>
    </source>
</evidence>
<name>A0A9W6GSK0_9HYPH</name>
<dbReference type="EMBL" id="BSEC01000001">
    <property type="protein sequence ID" value="GLI92249.1"/>
    <property type="molecule type" value="Genomic_DNA"/>
</dbReference>
<feature type="transmembrane region" description="Helical" evidence="1">
    <location>
        <begin position="12"/>
        <end position="30"/>
    </location>
</feature>
<dbReference type="InterPro" id="IPR011672">
    <property type="entry name" value="DUF1614"/>
</dbReference>
<keyword evidence="1" id="KW-0812">Transmembrane</keyword>
<feature type="transmembrane region" description="Helical" evidence="1">
    <location>
        <begin position="147"/>
        <end position="168"/>
    </location>
</feature>
<feature type="transmembrane region" description="Helical" evidence="1">
    <location>
        <begin position="175"/>
        <end position="194"/>
    </location>
</feature>
<keyword evidence="3" id="KW-1185">Reference proteome</keyword>
<feature type="transmembrane region" description="Helical" evidence="1">
    <location>
        <begin position="97"/>
        <end position="117"/>
    </location>
</feature>
<dbReference type="Proteomes" id="UP001144323">
    <property type="component" value="Unassembled WGS sequence"/>
</dbReference>
<accession>A0A9W6GSK0</accession>
<keyword evidence="1" id="KW-0472">Membrane</keyword>
<evidence type="ECO:0000313" key="2">
    <source>
        <dbReference type="EMBL" id="GLI92249.1"/>
    </source>
</evidence>
<proteinExistence type="predicted"/>
<reference evidence="2" key="1">
    <citation type="journal article" date="2023" name="Int. J. Syst. Evol. Microbiol.">
        <title>Methylocystis iwaonis sp. nov., a type II methane-oxidizing bacterium from surface soil of a rice paddy field in Japan, and emended description of the genus Methylocystis (ex Whittenbury et al. 1970) Bowman et al. 1993.</title>
        <authorList>
            <person name="Kaise H."/>
            <person name="Sawadogo J.B."/>
            <person name="Alam M.S."/>
            <person name="Ueno C."/>
            <person name="Dianou D."/>
            <person name="Shinjo R."/>
            <person name="Asakawa S."/>
        </authorList>
    </citation>
    <scope>NUCLEOTIDE SEQUENCE</scope>
    <source>
        <strain evidence="2">LMG27198</strain>
    </source>
</reference>
<feature type="transmembrane region" description="Helical" evidence="1">
    <location>
        <begin position="37"/>
        <end position="62"/>
    </location>
</feature>
<feature type="transmembrane region" description="Helical" evidence="1">
    <location>
        <begin position="214"/>
        <end position="233"/>
    </location>
</feature>
<protein>
    <submittedName>
        <fullName evidence="2">Membrane protein</fullName>
    </submittedName>
</protein>
<organism evidence="2 3">
    <name type="scientific">Methylocystis echinoides</name>
    <dbReference type="NCBI Taxonomy" id="29468"/>
    <lineage>
        <taxon>Bacteria</taxon>
        <taxon>Pseudomonadati</taxon>
        <taxon>Pseudomonadota</taxon>
        <taxon>Alphaproteobacteria</taxon>
        <taxon>Hyphomicrobiales</taxon>
        <taxon>Methylocystaceae</taxon>
        <taxon>Methylocystis</taxon>
    </lineage>
</organism>
<dbReference type="RefSeq" id="WP_281801350.1">
    <property type="nucleotide sequence ID" value="NZ_BSEC01000001.1"/>
</dbReference>